<dbReference type="GO" id="GO:0003677">
    <property type="term" value="F:DNA binding"/>
    <property type="evidence" value="ECO:0007669"/>
    <property type="project" value="UniProtKB-KW"/>
</dbReference>
<dbReference type="InParanoid" id="E3J5C3"/>
<reference evidence="5 6" key="1">
    <citation type="submission" date="2010-10" db="EMBL/GenBank/DDBJ databases">
        <title>Complete sequence of Frankia sp. EuI1c.</title>
        <authorList>
            <consortium name="US DOE Joint Genome Institute"/>
            <person name="Lucas S."/>
            <person name="Copeland A."/>
            <person name="Lapidus A."/>
            <person name="Cheng J.-F."/>
            <person name="Bruce D."/>
            <person name="Goodwin L."/>
            <person name="Pitluck S."/>
            <person name="Chertkov O."/>
            <person name="Detter J.C."/>
            <person name="Han C."/>
            <person name="Tapia R."/>
            <person name="Land M."/>
            <person name="Hauser L."/>
            <person name="Jeffries C."/>
            <person name="Kyrpides N."/>
            <person name="Ivanova N."/>
            <person name="Mikhailova N."/>
            <person name="Beauchemin N."/>
            <person name="Sen A."/>
            <person name="Sur S.A."/>
            <person name="Gtari M."/>
            <person name="Wall L."/>
            <person name="Tisa L."/>
            <person name="Woyke T."/>
        </authorList>
    </citation>
    <scope>NUCLEOTIDE SEQUENCE [LARGE SCALE GENOMIC DNA]</scope>
    <source>
        <strain evidence="6">DSM 45817 / CECT 9037 / EuI1c</strain>
    </source>
</reference>
<keyword evidence="6" id="KW-1185">Reference proteome</keyword>
<protein>
    <submittedName>
        <fullName evidence="5">Regulatory protein MarR</fullName>
    </submittedName>
</protein>
<dbReference type="InterPro" id="IPR036390">
    <property type="entry name" value="WH_DNA-bd_sf"/>
</dbReference>
<dbReference type="PROSITE" id="PS50995">
    <property type="entry name" value="HTH_MARR_2"/>
    <property type="match status" value="1"/>
</dbReference>
<dbReference type="PANTHER" id="PTHR33164">
    <property type="entry name" value="TRANSCRIPTIONAL REGULATOR, MARR FAMILY"/>
    <property type="match status" value="1"/>
</dbReference>
<proteinExistence type="predicted"/>
<dbReference type="InterPro" id="IPR036388">
    <property type="entry name" value="WH-like_DNA-bd_sf"/>
</dbReference>
<feature type="domain" description="HTH marR-type" evidence="4">
    <location>
        <begin position="40"/>
        <end position="178"/>
    </location>
</feature>
<gene>
    <name evidence="5" type="ordered locus">FraEuI1c_2689</name>
</gene>
<dbReference type="eggNOG" id="COG1846">
    <property type="taxonomic scope" value="Bacteria"/>
</dbReference>
<dbReference type="InterPro" id="IPR039422">
    <property type="entry name" value="MarR/SlyA-like"/>
</dbReference>
<dbReference type="PANTHER" id="PTHR33164:SF103">
    <property type="entry name" value="REGULATORY PROTEIN MARR"/>
    <property type="match status" value="1"/>
</dbReference>
<dbReference type="SUPFAM" id="SSF46785">
    <property type="entry name" value="Winged helix' DNA-binding domain"/>
    <property type="match status" value="1"/>
</dbReference>
<dbReference type="InterPro" id="IPR000835">
    <property type="entry name" value="HTH_MarR-typ"/>
</dbReference>
<dbReference type="KEGG" id="fri:FraEuI1c_2689"/>
<evidence type="ECO:0000256" key="2">
    <source>
        <dbReference type="ARBA" id="ARBA00023125"/>
    </source>
</evidence>
<organism evidence="5 6">
    <name type="scientific">Pseudofrankia inefficax (strain DSM 45817 / CECT 9037 / DDB 130130 / EuI1c)</name>
    <name type="common">Frankia inefficax</name>
    <dbReference type="NCBI Taxonomy" id="298654"/>
    <lineage>
        <taxon>Bacteria</taxon>
        <taxon>Bacillati</taxon>
        <taxon>Actinomycetota</taxon>
        <taxon>Actinomycetes</taxon>
        <taxon>Frankiales</taxon>
        <taxon>Frankiaceae</taxon>
        <taxon>Pseudofrankia</taxon>
    </lineage>
</organism>
<dbReference type="SMART" id="SM00347">
    <property type="entry name" value="HTH_MARR"/>
    <property type="match status" value="1"/>
</dbReference>
<dbReference type="RefSeq" id="WP_013423839.1">
    <property type="nucleotide sequence ID" value="NC_014666.1"/>
</dbReference>
<dbReference type="Proteomes" id="UP000002484">
    <property type="component" value="Chromosome"/>
</dbReference>
<dbReference type="PROSITE" id="PS01117">
    <property type="entry name" value="HTH_MARR_1"/>
    <property type="match status" value="1"/>
</dbReference>
<sequence>MTAPAPTAPGTRRQATGAAVFPERLANDLATVVSTRGGRTERLADEVVEAARLLWQAVGDQQPAATPAAFEKLRPRHIQVLRLLASQPGISVRVAAEALAMRPHNLSTLLTDLVGAGLVERRGDPRDRRIARLYLSDEARKEVEGVERGLHDAVVDVLGRLTDVDQGRIRAALPALHRLVAGLTETAGPTR</sequence>
<dbReference type="GO" id="GO:0003700">
    <property type="term" value="F:DNA-binding transcription factor activity"/>
    <property type="evidence" value="ECO:0007669"/>
    <property type="project" value="InterPro"/>
</dbReference>
<dbReference type="EMBL" id="CP002299">
    <property type="protein sequence ID" value="ADP80721.1"/>
    <property type="molecule type" value="Genomic_DNA"/>
</dbReference>
<dbReference type="InterPro" id="IPR023187">
    <property type="entry name" value="Tscrpt_reg_MarR-type_CS"/>
</dbReference>
<dbReference type="Pfam" id="PF12802">
    <property type="entry name" value="MarR_2"/>
    <property type="match status" value="1"/>
</dbReference>
<keyword evidence="1" id="KW-0805">Transcription regulation</keyword>
<evidence type="ECO:0000256" key="3">
    <source>
        <dbReference type="ARBA" id="ARBA00023163"/>
    </source>
</evidence>
<evidence type="ECO:0000313" key="5">
    <source>
        <dbReference type="EMBL" id="ADP80721.1"/>
    </source>
</evidence>
<evidence type="ECO:0000256" key="1">
    <source>
        <dbReference type="ARBA" id="ARBA00023015"/>
    </source>
</evidence>
<accession>E3J5C3</accession>
<dbReference type="AlphaFoldDB" id="E3J5C3"/>
<name>E3J5C3_PSEI1</name>
<evidence type="ECO:0000259" key="4">
    <source>
        <dbReference type="PROSITE" id="PS50995"/>
    </source>
</evidence>
<keyword evidence="2" id="KW-0238">DNA-binding</keyword>
<dbReference type="HOGENOM" id="CLU_083287_15_6_11"/>
<keyword evidence="3" id="KW-0804">Transcription</keyword>
<dbReference type="GO" id="GO:0006950">
    <property type="term" value="P:response to stress"/>
    <property type="evidence" value="ECO:0007669"/>
    <property type="project" value="TreeGrafter"/>
</dbReference>
<dbReference type="OrthoDB" id="69852at2"/>
<dbReference type="Gene3D" id="1.10.10.10">
    <property type="entry name" value="Winged helix-like DNA-binding domain superfamily/Winged helix DNA-binding domain"/>
    <property type="match status" value="1"/>
</dbReference>
<evidence type="ECO:0000313" key="6">
    <source>
        <dbReference type="Proteomes" id="UP000002484"/>
    </source>
</evidence>